<dbReference type="PANTHER" id="PTHR21064:SF6">
    <property type="entry name" value="AMINOGLYCOSIDE PHOSPHOTRANSFERASE DOMAIN-CONTAINING PROTEIN"/>
    <property type="match status" value="1"/>
</dbReference>
<dbReference type="AlphaFoldDB" id="A0A7W5ZWS6"/>
<dbReference type="SUPFAM" id="SSF56112">
    <property type="entry name" value="Protein kinase-like (PK-like)"/>
    <property type="match status" value="1"/>
</dbReference>
<comment type="caution">
    <text evidence="3">The sequence shown here is derived from an EMBL/GenBank/DDBJ whole genome shotgun (WGS) entry which is preliminary data.</text>
</comment>
<organism evidence="3 4">
    <name type="scientific">Novosphingobium hassiacum</name>
    <dbReference type="NCBI Taxonomy" id="173676"/>
    <lineage>
        <taxon>Bacteria</taxon>
        <taxon>Pseudomonadati</taxon>
        <taxon>Pseudomonadota</taxon>
        <taxon>Alphaproteobacteria</taxon>
        <taxon>Sphingomonadales</taxon>
        <taxon>Sphingomonadaceae</taxon>
        <taxon>Novosphingobium</taxon>
    </lineage>
</organism>
<sequence>MPEVQVFGLEGAARILARHYGLSGTLTALTAERDENFRVQTRQGQFVLKVFAPDTPADEADMLCAVLNHLEEHAPDLPVPRLALPVEAGTFVRLSGVGHSGEGTGERLAVLYSFLPGTPLMDVGRSTVQAQACGVLAARLGLALRDFTHPAMHRRLIWDLRRVSDLAPIVASLREVPFADFVVPFIARFADDIAPTLDALPRQFIHNDLNARNVIVASKNTDRIAGIIDFGDSIHTARVCDLAIGMVGQMAGPSTAQAMMQAFLGGGERIVQLSLDEREILPHLVAARIVQNVVMTAHHRARISKSRHFLGFNENYFGWRVAFVQELVRSAA</sequence>
<dbReference type="Pfam" id="PF01636">
    <property type="entry name" value="APH"/>
    <property type="match status" value="1"/>
</dbReference>
<dbReference type="PANTHER" id="PTHR21064">
    <property type="entry name" value="AMINOGLYCOSIDE PHOSPHOTRANSFERASE DOMAIN-CONTAINING PROTEIN-RELATED"/>
    <property type="match status" value="1"/>
</dbReference>
<dbReference type="EMBL" id="JACICY010000001">
    <property type="protein sequence ID" value="MBB3859597.1"/>
    <property type="molecule type" value="Genomic_DNA"/>
</dbReference>
<dbReference type="Gene3D" id="3.30.200.20">
    <property type="entry name" value="Phosphorylase Kinase, domain 1"/>
    <property type="match status" value="1"/>
</dbReference>
<name>A0A7W5ZWS6_9SPHN</name>
<evidence type="ECO:0000313" key="4">
    <source>
        <dbReference type="Proteomes" id="UP000562395"/>
    </source>
</evidence>
<evidence type="ECO:0000313" key="3">
    <source>
        <dbReference type="EMBL" id="MBB3859597.1"/>
    </source>
</evidence>
<reference evidence="3 4" key="1">
    <citation type="submission" date="2020-08" db="EMBL/GenBank/DDBJ databases">
        <title>Genomic Encyclopedia of Type Strains, Phase IV (KMG-IV): sequencing the most valuable type-strain genomes for metagenomic binning, comparative biology and taxonomic classification.</title>
        <authorList>
            <person name="Goeker M."/>
        </authorList>
    </citation>
    <scope>NUCLEOTIDE SEQUENCE [LARGE SCALE GENOMIC DNA]</scope>
    <source>
        <strain evidence="3 4">DSM 14552</strain>
    </source>
</reference>
<gene>
    <name evidence="3" type="ORF">GGQ88_000837</name>
</gene>
<keyword evidence="4" id="KW-1185">Reference proteome</keyword>
<comment type="similarity">
    <text evidence="1">Belongs to the pseudomonas-type ThrB family.</text>
</comment>
<dbReference type="Proteomes" id="UP000562395">
    <property type="component" value="Unassembled WGS sequence"/>
</dbReference>
<feature type="domain" description="Aminoglycoside phosphotransferase" evidence="2">
    <location>
        <begin position="34"/>
        <end position="264"/>
    </location>
</feature>
<dbReference type="Gene3D" id="3.90.1200.10">
    <property type="match status" value="1"/>
</dbReference>
<evidence type="ECO:0000259" key="2">
    <source>
        <dbReference type="Pfam" id="PF01636"/>
    </source>
</evidence>
<dbReference type="InterPro" id="IPR050249">
    <property type="entry name" value="Pseudomonas-type_ThrB"/>
</dbReference>
<dbReference type="GO" id="GO:0019202">
    <property type="term" value="F:amino acid kinase activity"/>
    <property type="evidence" value="ECO:0007669"/>
    <property type="project" value="TreeGrafter"/>
</dbReference>
<dbReference type="InterPro" id="IPR011009">
    <property type="entry name" value="Kinase-like_dom_sf"/>
</dbReference>
<evidence type="ECO:0000256" key="1">
    <source>
        <dbReference type="ARBA" id="ARBA00038240"/>
    </source>
</evidence>
<dbReference type="InterPro" id="IPR002575">
    <property type="entry name" value="Aminoglycoside_PTrfase"/>
</dbReference>
<protein>
    <recommendedName>
        <fullName evidence="2">Aminoglycoside phosphotransferase domain-containing protein</fullName>
    </recommendedName>
</protein>
<proteinExistence type="inferred from homology"/>
<accession>A0A7W5ZWS6</accession>